<dbReference type="GO" id="GO:0050660">
    <property type="term" value="F:flavin adenine dinucleotide binding"/>
    <property type="evidence" value="ECO:0007669"/>
    <property type="project" value="InterPro"/>
</dbReference>
<name>A0A895XXF4_9ACTN</name>
<dbReference type="SUPFAM" id="SSF51905">
    <property type="entry name" value="FAD/NAD(P)-binding domain"/>
    <property type="match status" value="2"/>
</dbReference>
<keyword evidence="8" id="KW-1185">Reference proteome</keyword>
<keyword evidence="5" id="KW-0521">NADP</keyword>
<dbReference type="AlphaFoldDB" id="A0A895XXF4"/>
<dbReference type="PRINTS" id="PR00370">
    <property type="entry name" value="FMOXYGENASE"/>
</dbReference>
<comment type="similarity">
    <text evidence="2">Belongs to the FAD-binding monooxygenase family.</text>
</comment>
<reference evidence="7" key="1">
    <citation type="submission" date="2021-02" db="EMBL/GenBank/DDBJ databases">
        <title>Natronoglycomyces albus gen. nov., sp. nov, a haloalkaliphilic actinobacterium from a soda solonchak soil.</title>
        <authorList>
            <person name="Sorokin D.Y."/>
            <person name="Khijniak T.V."/>
            <person name="Zakharycheva A.P."/>
            <person name="Boueva O.V."/>
            <person name="Ariskina E.V."/>
            <person name="Hahnke R.L."/>
            <person name="Bunk B."/>
            <person name="Sproer C."/>
            <person name="Schumann P."/>
            <person name="Evtushenko L.I."/>
            <person name="Kublanov I.V."/>
        </authorList>
    </citation>
    <scope>NUCLEOTIDE SEQUENCE</scope>
    <source>
        <strain evidence="7">DSM 106290</strain>
    </source>
</reference>
<protein>
    <submittedName>
        <fullName evidence="7">NAD(P)-binding domain-containing protein</fullName>
    </submittedName>
</protein>
<organism evidence="7 8">
    <name type="scientific">Natronoglycomyces albus</name>
    <dbReference type="NCBI Taxonomy" id="2811108"/>
    <lineage>
        <taxon>Bacteria</taxon>
        <taxon>Bacillati</taxon>
        <taxon>Actinomycetota</taxon>
        <taxon>Actinomycetes</taxon>
        <taxon>Glycomycetales</taxon>
        <taxon>Glycomycetaceae</taxon>
        <taxon>Natronoglycomyces</taxon>
    </lineage>
</organism>
<evidence type="ECO:0000313" key="8">
    <source>
        <dbReference type="Proteomes" id="UP000662939"/>
    </source>
</evidence>
<dbReference type="PIRSF" id="PIRSF000332">
    <property type="entry name" value="FMO"/>
    <property type="match status" value="1"/>
</dbReference>
<dbReference type="InterPro" id="IPR036188">
    <property type="entry name" value="FAD/NAD-bd_sf"/>
</dbReference>
<dbReference type="KEGG" id="nav:JQS30_05205"/>
<dbReference type="GO" id="GO:0004499">
    <property type="term" value="F:N,N-dimethylaniline monooxygenase activity"/>
    <property type="evidence" value="ECO:0007669"/>
    <property type="project" value="InterPro"/>
</dbReference>
<keyword evidence="4" id="KW-0274">FAD</keyword>
<dbReference type="Pfam" id="PF00743">
    <property type="entry name" value="FMO-like"/>
    <property type="match status" value="1"/>
</dbReference>
<evidence type="ECO:0000256" key="3">
    <source>
        <dbReference type="ARBA" id="ARBA00022630"/>
    </source>
</evidence>
<accession>A0A895XXF4</accession>
<sequence>MRPTSPDAYDRGEAVCVIGAGASGLLAIKNLREYGFEVDCYERDTVIGGLWNPSNQHSPLYTNTHLVTSRIQTEIPDFPMPDDWPDYPSAAQTLAYLKRYASHFDLEKHIWFGSEIEQITPVDGSRFEVSIKAASGSASRRLRYGAVIIATGHHWDPNIPSYPGLERYTGRTLHSSALKSAAPIRGKKVLVVGGGNSGTDLACEAALNATQCWHSTRRGYWHVPKYHDGQPFDRSLRRINSLPQPLRRFVTKLHVERATSTARRLRESEPDHAWGDEEPVRNGRYFEHLGEGSIEAKPEITRFEGSQVAFSDGSIVKPDLVIFATGFQWGIDCVDGRLLGLDAALGRPQLNAHMFSPLSETLAVAGLVEPGIGVFPVVHWQTHAIARWLQVRSGDPARATAFREQVVAETKKTTPPVSEGLSPRHRLAVSSEEYLPSLARIIRTLEADE</sequence>
<dbReference type="GO" id="GO:0050661">
    <property type="term" value="F:NADP binding"/>
    <property type="evidence" value="ECO:0007669"/>
    <property type="project" value="InterPro"/>
</dbReference>
<dbReference type="EMBL" id="CP070496">
    <property type="protein sequence ID" value="QSB06308.1"/>
    <property type="molecule type" value="Genomic_DNA"/>
</dbReference>
<keyword evidence="3" id="KW-0285">Flavoprotein</keyword>
<dbReference type="InterPro" id="IPR020946">
    <property type="entry name" value="Flavin_mOase-like"/>
</dbReference>
<keyword evidence="6" id="KW-0560">Oxidoreductase</keyword>
<comment type="similarity">
    <text evidence="1">Belongs to the FMO family.</text>
</comment>
<dbReference type="InterPro" id="IPR050346">
    <property type="entry name" value="FMO-like"/>
</dbReference>
<dbReference type="PANTHER" id="PTHR23023">
    <property type="entry name" value="DIMETHYLANILINE MONOOXYGENASE"/>
    <property type="match status" value="1"/>
</dbReference>
<dbReference type="Proteomes" id="UP000662939">
    <property type="component" value="Chromosome"/>
</dbReference>
<evidence type="ECO:0000256" key="5">
    <source>
        <dbReference type="ARBA" id="ARBA00022857"/>
    </source>
</evidence>
<evidence type="ECO:0000313" key="7">
    <source>
        <dbReference type="EMBL" id="QSB06308.1"/>
    </source>
</evidence>
<evidence type="ECO:0000256" key="1">
    <source>
        <dbReference type="ARBA" id="ARBA00009183"/>
    </source>
</evidence>
<gene>
    <name evidence="7" type="ORF">JQS30_05205</name>
</gene>
<evidence type="ECO:0000256" key="2">
    <source>
        <dbReference type="ARBA" id="ARBA00010139"/>
    </source>
</evidence>
<dbReference type="InterPro" id="IPR000960">
    <property type="entry name" value="Flavin_mOase"/>
</dbReference>
<evidence type="ECO:0000256" key="6">
    <source>
        <dbReference type="ARBA" id="ARBA00023002"/>
    </source>
</evidence>
<proteinExistence type="inferred from homology"/>
<evidence type="ECO:0000256" key="4">
    <source>
        <dbReference type="ARBA" id="ARBA00022827"/>
    </source>
</evidence>
<dbReference type="RefSeq" id="WP_213172317.1">
    <property type="nucleotide sequence ID" value="NZ_CP070496.1"/>
</dbReference>
<dbReference type="Gene3D" id="3.50.50.60">
    <property type="entry name" value="FAD/NAD(P)-binding domain"/>
    <property type="match status" value="1"/>
</dbReference>